<evidence type="ECO:0000313" key="1">
    <source>
        <dbReference type="EMBL" id="ETO12049.1"/>
    </source>
</evidence>
<proteinExistence type="predicted"/>
<sequence length="302" mass="34924">MQYAELLNDIVMNCICGECVLPNGYCDSCSNKTFFAASFPDTKENFQKNPGYLSKAVTAIFKLTTLTHAYKLKFKEVQFFENFAENKFDLTQNISIAFIEEFGQKDCDESIDVSNNKIDLNDIIEFELQLQAINDAKNYVFKYIDKKTQEDIEKMDDNKTEHEAEKTSSVVNSINELEAELKKVLKDVVNKYKVIDLEKSYLNPYASAPPKELFGKLHAAVDLASIYNCKKSWTKIEEDITQKIRLNGSNKSKQNKKEKNEIEKIEDLNVFKPSLKKKKISRMLFRAGIEYKVKNEVERNFK</sequence>
<comment type="caution">
    <text evidence="1">The sequence shown here is derived from an EMBL/GenBank/DDBJ whole genome shotgun (WGS) entry which is preliminary data.</text>
</comment>
<name>X6MDT9_RETFI</name>
<protein>
    <submittedName>
        <fullName evidence="1">Uncharacterized protein</fullName>
    </submittedName>
</protein>
<dbReference type="EMBL" id="ASPP01021782">
    <property type="protein sequence ID" value="ETO12049.1"/>
    <property type="molecule type" value="Genomic_DNA"/>
</dbReference>
<keyword evidence="2" id="KW-1185">Reference proteome</keyword>
<dbReference type="Proteomes" id="UP000023152">
    <property type="component" value="Unassembled WGS sequence"/>
</dbReference>
<accession>X6MDT9</accession>
<organism evidence="1 2">
    <name type="scientific">Reticulomyxa filosa</name>
    <dbReference type="NCBI Taxonomy" id="46433"/>
    <lineage>
        <taxon>Eukaryota</taxon>
        <taxon>Sar</taxon>
        <taxon>Rhizaria</taxon>
        <taxon>Retaria</taxon>
        <taxon>Foraminifera</taxon>
        <taxon>Monothalamids</taxon>
        <taxon>Reticulomyxidae</taxon>
        <taxon>Reticulomyxa</taxon>
    </lineage>
</organism>
<dbReference type="AlphaFoldDB" id="X6MDT9"/>
<reference evidence="1 2" key="1">
    <citation type="journal article" date="2013" name="Curr. Biol.">
        <title>The Genome of the Foraminiferan Reticulomyxa filosa.</title>
        <authorList>
            <person name="Glockner G."/>
            <person name="Hulsmann N."/>
            <person name="Schleicher M."/>
            <person name="Noegel A.A."/>
            <person name="Eichinger L."/>
            <person name="Gallinger C."/>
            <person name="Pawlowski J."/>
            <person name="Sierra R."/>
            <person name="Euteneuer U."/>
            <person name="Pillet L."/>
            <person name="Moustafa A."/>
            <person name="Platzer M."/>
            <person name="Groth M."/>
            <person name="Szafranski K."/>
            <person name="Schliwa M."/>
        </authorList>
    </citation>
    <scope>NUCLEOTIDE SEQUENCE [LARGE SCALE GENOMIC DNA]</scope>
</reference>
<evidence type="ECO:0000313" key="2">
    <source>
        <dbReference type="Proteomes" id="UP000023152"/>
    </source>
</evidence>
<gene>
    <name evidence="1" type="ORF">RFI_25327</name>
</gene>